<comment type="similarity">
    <text evidence="2 10">Belongs to the cation transport ATPase (P-type) (TC 3.A.3) family. Type IB subfamily.</text>
</comment>
<dbReference type="NCBIfam" id="TIGR01525">
    <property type="entry name" value="ATPase-IB_hvy"/>
    <property type="match status" value="1"/>
</dbReference>
<sequence>MKFVVKHEIKGRIRVHFCQKRMTFEEADTLQYYLDSQEMITSSKVQERTQDATICYTGEKSAVIALLRSFRYEKVDVPDVYRQNSGRETNREYWDKLVTKVVVHYGNKLFLPMPIRTVITGVKSVKYIYQGIHTLLQRKIEVPVLDATAIGVSMFRGDISTAGSVMFLLGIGEILEEWTHKKSVDDLARSMSLNISRVWLCNDGQEMLVPTTKIQTGDLVRVHMGNMVPFDGTVAEGEAMVNQASLTGESEPVRKYIESTVYAGTVVEEGELTIRVKETNGSSKFDKIVTMIEESEKLKSGLESKAEHLADRLVPYTLLGTGITYLLTRNITKAISVLMVDFSCALKLAMPISVLSAIREASNYHVTVKGGRYLEAMAEADTIVFDKTGTLTKAQPTVKQVVAFNGMSENELLRIAACLEEHFPHSMAKAVVQAAIDRHLVHEELHSKVEYIVAHGISSKINDKKVVIGSYHFVFEDEKCAVPDGMMEEFDKLPSECSHLFMAIDHELAAVICIEDPLREEAAAVVRKLKETGISKVVMMTGDSDRTAKAIAARVGVDEYYSEVLPEDKASFVEEEKKAGRKVIMIGDGINDSPALSAADIGIAISDGAEIAREIADITVGADSLNELVTLKLISDGLMKRIHKNYRFIVGFNTGLIVLGVAGILQPATSALLHNTSTLMIGLKSMQDIL</sequence>
<dbReference type="InterPro" id="IPR008250">
    <property type="entry name" value="ATPase_P-typ_transduc_dom_A_sf"/>
</dbReference>
<feature type="domain" description="P-type ATPase A" evidence="11">
    <location>
        <begin position="194"/>
        <end position="293"/>
    </location>
</feature>
<evidence type="ECO:0000256" key="5">
    <source>
        <dbReference type="ARBA" id="ARBA00022967"/>
    </source>
</evidence>
<keyword evidence="7" id="KW-0472">Membrane</keyword>
<dbReference type="SUPFAM" id="SSF81653">
    <property type="entry name" value="Calcium ATPase, transduction domain A"/>
    <property type="match status" value="1"/>
</dbReference>
<keyword evidence="4" id="KW-0812">Transmembrane</keyword>
<evidence type="ECO:0000256" key="8">
    <source>
        <dbReference type="ARBA" id="ARBA00039103"/>
    </source>
</evidence>
<keyword evidence="3" id="KW-0104">Cadmium</keyword>
<reference evidence="12 13" key="1">
    <citation type="submission" date="2018-08" db="EMBL/GenBank/DDBJ databases">
        <title>A genome reference for cultivated species of the human gut microbiota.</title>
        <authorList>
            <person name="Zou Y."/>
            <person name="Xue W."/>
            <person name="Luo G."/>
        </authorList>
    </citation>
    <scope>NUCLEOTIDE SEQUENCE [LARGE SCALE GENOMIC DNA]</scope>
    <source>
        <strain evidence="12 13">AF45-17</strain>
    </source>
</reference>
<evidence type="ECO:0000256" key="6">
    <source>
        <dbReference type="ARBA" id="ARBA00022989"/>
    </source>
</evidence>
<dbReference type="PRINTS" id="PR00119">
    <property type="entry name" value="CATATPASE"/>
</dbReference>
<accession>A0A3E2TNA1</accession>
<keyword evidence="10" id="KW-0067">ATP-binding</keyword>
<dbReference type="GO" id="GO:0016887">
    <property type="term" value="F:ATP hydrolysis activity"/>
    <property type="evidence" value="ECO:0007669"/>
    <property type="project" value="InterPro"/>
</dbReference>
<evidence type="ECO:0000256" key="9">
    <source>
        <dbReference type="ARBA" id="ARBA00049338"/>
    </source>
</evidence>
<keyword evidence="10" id="KW-0479">Metal-binding</keyword>
<dbReference type="Gene3D" id="3.40.50.1000">
    <property type="entry name" value="HAD superfamily/HAD-like"/>
    <property type="match status" value="1"/>
</dbReference>
<evidence type="ECO:0000256" key="1">
    <source>
        <dbReference type="ARBA" id="ARBA00004141"/>
    </source>
</evidence>
<evidence type="ECO:0000313" key="12">
    <source>
        <dbReference type="EMBL" id="RGB78937.1"/>
    </source>
</evidence>
<dbReference type="InterPro" id="IPR036412">
    <property type="entry name" value="HAD-like_sf"/>
</dbReference>
<dbReference type="Gene3D" id="2.70.150.10">
    <property type="entry name" value="Calcium-transporting ATPase, cytoplasmic transduction domain A"/>
    <property type="match status" value="1"/>
</dbReference>
<dbReference type="SFLD" id="SFLDF00027">
    <property type="entry name" value="p-type_atpase"/>
    <property type="match status" value="1"/>
</dbReference>
<gene>
    <name evidence="12" type="ORF">DW070_10900</name>
</gene>
<organism evidence="12 13">
    <name type="scientific">Coprococcus catus</name>
    <dbReference type="NCBI Taxonomy" id="116085"/>
    <lineage>
        <taxon>Bacteria</taxon>
        <taxon>Bacillati</taxon>
        <taxon>Bacillota</taxon>
        <taxon>Clostridia</taxon>
        <taxon>Lachnospirales</taxon>
        <taxon>Lachnospiraceae</taxon>
        <taxon>Coprococcus</taxon>
    </lineage>
</organism>
<comment type="caution">
    <text evidence="12">The sequence shown here is derived from an EMBL/GenBank/DDBJ whole genome shotgun (WGS) entry which is preliminary data.</text>
</comment>
<dbReference type="Gene3D" id="3.40.1110.10">
    <property type="entry name" value="Calcium-transporting ATPase, cytoplasmic domain N"/>
    <property type="match status" value="1"/>
</dbReference>
<evidence type="ECO:0000256" key="3">
    <source>
        <dbReference type="ARBA" id="ARBA00022539"/>
    </source>
</evidence>
<dbReference type="InterPro" id="IPR023299">
    <property type="entry name" value="ATPase_P-typ_cyto_dom_N"/>
</dbReference>
<keyword evidence="10" id="KW-0547">Nucleotide-binding</keyword>
<dbReference type="CDD" id="cd07550">
    <property type="entry name" value="P-type_ATPase_HM"/>
    <property type="match status" value="1"/>
</dbReference>
<comment type="catalytic activity">
    <reaction evidence="9">
        <text>Cd(2+)(in) + ATP + H2O = Cd(2+)(out) + ADP + phosphate + H(+)</text>
        <dbReference type="Rhea" id="RHEA:12132"/>
        <dbReference type="ChEBI" id="CHEBI:15377"/>
        <dbReference type="ChEBI" id="CHEBI:15378"/>
        <dbReference type="ChEBI" id="CHEBI:30616"/>
        <dbReference type="ChEBI" id="CHEBI:43474"/>
        <dbReference type="ChEBI" id="CHEBI:48775"/>
        <dbReference type="ChEBI" id="CHEBI:456216"/>
        <dbReference type="EC" id="7.2.2.21"/>
    </reaction>
</comment>
<dbReference type="InterPro" id="IPR018303">
    <property type="entry name" value="ATPase_P-typ_P_site"/>
</dbReference>
<keyword evidence="5" id="KW-1278">Translocase</keyword>
<dbReference type="SUPFAM" id="SSF56784">
    <property type="entry name" value="HAD-like"/>
    <property type="match status" value="1"/>
</dbReference>
<dbReference type="GO" id="GO:0046872">
    <property type="term" value="F:metal ion binding"/>
    <property type="evidence" value="ECO:0007669"/>
    <property type="project" value="UniProtKB-KW"/>
</dbReference>
<evidence type="ECO:0000256" key="2">
    <source>
        <dbReference type="ARBA" id="ARBA00006024"/>
    </source>
</evidence>
<evidence type="ECO:0000313" key="13">
    <source>
        <dbReference type="Proteomes" id="UP000260773"/>
    </source>
</evidence>
<dbReference type="Pfam" id="PF00122">
    <property type="entry name" value="E1-E2_ATPase"/>
    <property type="match status" value="1"/>
</dbReference>
<dbReference type="PANTHER" id="PTHR48085:SF5">
    <property type="entry name" value="CADMIUM_ZINC-TRANSPORTING ATPASE HMA4-RELATED"/>
    <property type="match status" value="1"/>
</dbReference>
<dbReference type="AlphaFoldDB" id="A0A3E2TNA1"/>
<dbReference type="InterPro" id="IPR023214">
    <property type="entry name" value="HAD_sf"/>
</dbReference>
<dbReference type="InterPro" id="IPR044492">
    <property type="entry name" value="P_typ_ATPase_HD_dom"/>
</dbReference>
<keyword evidence="6" id="KW-1133">Transmembrane helix</keyword>
<evidence type="ECO:0000256" key="4">
    <source>
        <dbReference type="ARBA" id="ARBA00022692"/>
    </source>
</evidence>
<dbReference type="GO" id="GO:0008551">
    <property type="term" value="F:P-type cadmium transporter activity"/>
    <property type="evidence" value="ECO:0007669"/>
    <property type="project" value="UniProtKB-EC"/>
</dbReference>
<evidence type="ECO:0000256" key="10">
    <source>
        <dbReference type="RuleBase" id="RU362081"/>
    </source>
</evidence>
<protein>
    <recommendedName>
        <fullName evidence="8">Cd(2+)-exporting ATPase</fullName>
        <ecNumber evidence="8">7.2.2.21</ecNumber>
    </recommendedName>
</protein>
<dbReference type="Pfam" id="PF00702">
    <property type="entry name" value="Hydrolase"/>
    <property type="match status" value="1"/>
</dbReference>
<dbReference type="PANTHER" id="PTHR48085">
    <property type="entry name" value="CADMIUM/ZINC-TRANSPORTING ATPASE HMA2-RELATED"/>
    <property type="match status" value="1"/>
</dbReference>
<dbReference type="InterPro" id="IPR027256">
    <property type="entry name" value="P-typ_ATPase_IB"/>
</dbReference>
<dbReference type="NCBIfam" id="TIGR01494">
    <property type="entry name" value="ATPase_P-type"/>
    <property type="match status" value="1"/>
</dbReference>
<dbReference type="SFLD" id="SFLDS00003">
    <property type="entry name" value="Haloacid_Dehalogenase"/>
    <property type="match status" value="1"/>
</dbReference>
<dbReference type="Proteomes" id="UP000260773">
    <property type="component" value="Unassembled WGS sequence"/>
</dbReference>
<dbReference type="PRINTS" id="PR00120">
    <property type="entry name" value="HATPASE"/>
</dbReference>
<evidence type="ECO:0000259" key="11">
    <source>
        <dbReference type="Pfam" id="PF00122"/>
    </source>
</evidence>
<dbReference type="InterPro" id="IPR001757">
    <property type="entry name" value="P_typ_ATPase"/>
</dbReference>
<dbReference type="GO" id="GO:0005886">
    <property type="term" value="C:plasma membrane"/>
    <property type="evidence" value="ECO:0007669"/>
    <property type="project" value="UniProtKB-SubCell"/>
</dbReference>
<dbReference type="EMBL" id="QVEP01000027">
    <property type="protein sequence ID" value="RGB78937.1"/>
    <property type="molecule type" value="Genomic_DNA"/>
</dbReference>
<dbReference type="PROSITE" id="PS00154">
    <property type="entry name" value="ATPASE_E1_E2"/>
    <property type="match status" value="1"/>
</dbReference>
<dbReference type="RefSeq" id="WP_015514492.1">
    <property type="nucleotide sequence ID" value="NZ_JAQDKA010000010.1"/>
</dbReference>
<comment type="subcellular location">
    <subcellularLocation>
        <location evidence="10">Cell membrane</location>
    </subcellularLocation>
    <subcellularLocation>
        <location evidence="1">Membrane</location>
        <topology evidence="1">Multi-pass membrane protein</topology>
    </subcellularLocation>
</comment>
<dbReference type="SFLD" id="SFLDG00002">
    <property type="entry name" value="C1.7:_P-type_atpase_like"/>
    <property type="match status" value="1"/>
</dbReference>
<proteinExistence type="inferred from homology"/>
<dbReference type="EC" id="7.2.2.21" evidence="8"/>
<name>A0A3E2TNA1_9FIRM</name>
<dbReference type="InterPro" id="IPR051014">
    <property type="entry name" value="Cation_Transport_ATPase_IB"/>
</dbReference>
<dbReference type="InterPro" id="IPR059000">
    <property type="entry name" value="ATPase_P-type_domA"/>
</dbReference>
<evidence type="ECO:0000256" key="7">
    <source>
        <dbReference type="ARBA" id="ARBA00023136"/>
    </source>
</evidence>
<dbReference type="GO" id="GO:0005524">
    <property type="term" value="F:ATP binding"/>
    <property type="evidence" value="ECO:0007669"/>
    <property type="project" value="UniProtKB-UniRule"/>
</dbReference>
<keyword evidence="10" id="KW-1003">Cell membrane</keyword>